<evidence type="ECO:0000313" key="1">
    <source>
        <dbReference type="EMBL" id="KAA4618906.1"/>
    </source>
</evidence>
<dbReference type="InterPro" id="IPR025366">
    <property type="entry name" value="DUF4270"/>
</dbReference>
<reference evidence="5" key="1">
    <citation type="journal article" date="2018" name="J. Anim. Genet.">
        <title>Acquired interbacterial defense systems protect against interspecies antagonism in the human gut microbiome.</title>
        <authorList>
            <person name="Ross B.D."/>
            <person name="Verster A.J."/>
            <person name="Radey M.C."/>
            <person name="Schmidtke D.T."/>
            <person name="Pope C.E."/>
            <person name="Hoffman L.R."/>
            <person name="Hajjar A."/>
            <person name="Peterson S.B."/>
            <person name="Borenstein E."/>
            <person name="Mougous J."/>
        </authorList>
    </citation>
    <scope>NUCLEOTIDE SEQUENCE [LARGE SCALE GENOMIC DNA]</scope>
    <source>
        <strain evidence="5">3725 D1 iv</strain>
    </source>
</reference>
<dbReference type="Proteomes" id="UP000424805">
    <property type="component" value="Unassembled WGS sequence"/>
</dbReference>
<dbReference type="EMBL" id="QSBI01000075">
    <property type="protein sequence ID" value="RGX04657.1"/>
    <property type="molecule type" value="Genomic_DNA"/>
</dbReference>
<dbReference type="EMBL" id="CP041395">
    <property type="protein sequence ID" value="QDM11813.1"/>
    <property type="molecule type" value="Genomic_DNA"/>
</dbReference>
<dbReference type="Proteomes" id="UP000286031">
    <property type="component" value="Unassembled WGS sequence"/>
</dbReference>
<evidence type="ECO:0000313" key="4">
    <source>
        <dbReference type="Proteomes" id="UP000286031"/>
    </source>
</evidence>
<reference evidence="1 6" key="4">
    <citation type="journal article" date="2019" name="Nat. Med.">
        <title>A library of human gut bacterial isolates paired with longitudinal multiomics data enables mechanistic microbiome research.</title>
        <authorList>
            <person name="Poyet M."/>
            <person name="Groussin M."/>
            <person name="Gibbons S.M."/>
            <person name="Avila-Pacheco J."/>
            <person name="Jiang X."/>
            <person name="Kearney S.M."/>
            <person name="Perrotta A.R."/>
            <person name="Berdy B."/>
            <person name="Zhao S."/>
            <person name="Lieberman T.D."/>
            <person name="Swanson P.K."/>
            <person name="Smith M."/>
            <person name="Roesemann S."/>
            <person name="Alexander J.E."/>
            <person name="Rich S.A."/>
            <person name="Livny J."/>
            <person name="Vlamakis H."/>
            <person name="Clish C."/>
            <person name="Bullock K."/>
            <person name="Deik A."/>
            <person name="Scott J."/>
            <person name="Pierce K.A."/>
            <person name="Xavier R.J."/>
            <person name="Alm E.J."/>
        </authorList>
    </citation>
    <scope>NUCLEOTIDE SEQUENCE [LARGE SCALE GENOMIC DNA]</scope>
    <source>
        <strain evidence="1 6">BIOML-A15</strain>
    </source>
</reference>
<organism evidence="3 4">
    <name type="scientific">Bacteroides ovatus</name>
    <dbReference type="NCBI Taxonomy" id="28116"/>
    <lineage>
        <taxon>Bacteria</taxon>
        <taxon>Pseudomonadati</taxon>
        <taxon>Bacteroidota</taxon>
        <taxon>Bacteroidia</taxon>
        <taxon>Bacteroidales</taxon>
        <taxon>Bacteroidaceae</taxon>
        <taxon>Bacteroides</taxon>
    </lineage>
</organism>
<evidence type="ECO:0000313" key="6">
    <source>
        <dbReference type="Proteomes" id="UP000424805"/>
    </source>
</evidence>
<accession>A0A413ECY4</accession>
<evidence type="ECO:0000313" key="2">
    <source>
        <dbReference type="EMBL" id="QDM11813.1"/>
    </source>
</evidence>
<dbReference type="EMBL" id="VWFP01000052">
    <property type="protein sequence ID" value="KAA4618906.1"/>
    <property type="molecule type" value="Genomic_DNA"/>
</dbReference>
<reference evidence="2" key="5">
    <citation type="submission" date="2019-07" db="EMBL/GenBank/DDBJ databases">
        <authorList>
            <person name="Ross B.D."/>
            <person name="Verster A.J."/>
            <person name="Radey M.C."/>
            <person name="Schmidtke D.T."/>
            <person name="Pope C.E."/>
            <person name="Hoffman L.R."/>
            <person name="Hajjar A."/>
            <person name="Peterson S.B."/>
            <person name="Borenstein E."/>
            <person name="Mougous J.D."/>
        </authorList>
    </citation>
    <scope>NUCLEOTIDE SEQUENCE</scope>
    <source>
        <strain evidence="2">3725 D1 iv</strain>
    </source>
</reference>
<dbReference type="Proteomes" id="UP000318823">
    <property type="component" value="Chromosome"/>
</dbReference>
<dbReference type="RefSeq" id="WP_032854787.1">
    <property type="nucleotide sequence ID" value="NZ_CAXSRA010000020.1"/>
</dbReference>
<proteinExistence type="predicted"/>
<sequence length="569" mass="63680">MKTKYALIVLLAITFWGCDDNTAGLGLGMFPGSDQNINGKLSTFDVTTESVHAGEIYAMTNIGYVGKFTDEIFGTYQAGFLAELNCPSGMTFPGVYDGTALDEEKKATRVMVGDDNEDNKDVTFIRDDNNKIIGNIHTIELYLWYSSYFGDSLTACRLSVYELSENLDTEHAYYTNINPENYYDHADPNSLLGTKAYTAVDLSVKDSIRNLSTYVPSVHVSFRDEAAKEIGKEIIKKANELGVNLDNKEFRKIFKGIYVKSDYGDGTVLYINQAQMNVVYKCYAVDTITGLKLQKKVAEENGEYKDSTYYGYRTFATTREVIQANQLENDKVAIQNCINKSEWTYLKSPAGIFTQLTLPVSQIAEKLQGDTLNAVKLGIPIYNETSDKKFGMSTPNNVLLIRKKYKDSFFKGNQLSDGITSSLFNPTTTNFTQYTFNNITQMINNCLEDGEREEAEKKLKNGTITLQITNSEGKTESKEVHNIEEWEKYSDWNKFILIPVLVTTDASSSNSYYGSSSNVISIQHDLKPGYARLKGGSKGSIQDAQGNPLYPEYLLKLEVVSTNFGTKSK</sequence>
<dbReference type="Pfam" id="PF14092">
    <property type="entry name" value="DUF4270"/>
    <property type="match status" value="1"/>
</dbReference>
<evidence type="ECO:0000313" key="3">
    <source>
        <dbReference type="EMBL" id="RGX04657.1"/>
    </source>
</evidence>
<reference evidence="2" key="2">
    <citation type="journal article" date="2018" name="Nature">
        <title>Human gut bacteria contain acquired interbacterial defence systems.</title>
        <authorList>
            <person name="Ross B.D."/>
            <person name="Verster A.J."/>
            <person name="Radey M.C."/>
            <person name="Schmidtke D.T."/>
            <person name="Pope C.E."/>
            <person name="Hoffman L.R."/>
            <person name="Hajjar A."/>
            <person name="Peterson S.B."/>
            <person name="Borenstein E."/>
            <person name="Mougous J."/>
        </authorList>
    </citation>
    <scope>NUCLEOTIDE SEQUENCE</scope>
    <source>
        <strain evidence="2">3725 D1 iv</strain>
    </source>
</reference>
<name>A0A413ECY4_BACOV</name>
<gene>
    <name evidence="3" type="ORF">DWV35_26260</name>
    <name evidence="2" type="ORF">DYI28_25635</name>
    <name evidence="1" type="ORF">F3B90_26020</name>
</gene>
<reference evidence="3 4" key="3">
    <citation type="submission" date="2018-08" db="EMBL/GenBank/DDBJ databases">
        <title>A genome reference for cultivated species of the human gut microbiota.</title>
        <authorList>
            <person name="Zou Y."/>
            <person name="Xue W."/>
            <person name="Luo G."/>
        </authorList>
    </citation>
    <scope>NUCLEOTIDE SEQUENCE [LARGE SCALE GENOMIC DNA]</scope>
    <source>
        <strain evidence="3 4">AF04-46</strain>
    </source>
</reference>
<evidence type="ECO:0000313" key="5">
    <source>
        <dbReference type="Proteomes" id="UP000318823"/>
    </source>
</evidence>
<protein>
    <submittedName>
        <fullName evidence="3">DUF4270 domain-containing protein</fullName>
    </submittedName>
</protein>
<dbReference type="AlphaFoldDB" id="A0A413ECY4"/>